<dbReference type="CDD" id="cd01949">
    <property type="entry name" value="GGDEF"/>
    <property type="match status" value="1"/>
</dbReference>
<dbReference type="CDD" id="cd01948">
    <property type="entry name" value="EAL"/>
    <property type="match status" value="1"/>
</dbReference>
<evidence type="ECO:0000256" key="1">
    <source>
        <dbReference type="SAM" id="Phobius"/>
    </source>
</evidence>
<feature type="domain" description="GGDEF" evidence="3">
    <location>
        <begin position="188"/>
        <end position="321"/>
    </location>
</feature>
<protein>
    <submittedName>
        <fullName evidence="4">Putative Diguanylate cyclase</fullName>
        <ecNumber evidence="4">2.7.7.65</ecNumber>
    </submittedName>
</protein>
<feature type="transmembrane region" description="Helical" evidence="1">
    <location>
        <begin position="115"/>
        <end position="137"/>
    </location>
</feature>
<dbReference type="PANTHER" id="PTHR44757:SF2">
    <property type="entry name" value="BIOFILM ARCHITECTURE MAINTENANCE PROTEIN MBAA"/>
    <property type="match status" value="1"/>
</dbReference>
<dbReference type="InterPro" id="IPR048437">
    <property type="entry name" value="MASE11"/>
</dbReference>
<dbReference type="SUPFAM" id="SSF55073">
    <property type="entry name" value="Nucleotide cyclase"/>
    <property type="match status" value="1"/>
</dbReference>
<keyword evidence="4" id="KW-0548">Nucleotidyltransferase</keyword>
<feature type="domain" description="EAL" evidence="2">
    <location>
        <begin position="330"/>
        <end position="584"/>
    </location>
</feature>
<evidence type="ECO:0000313" key="4">
    <source>
        <dbReference type="EMBL" id="SPF55898.1"/>
    </source>
</evidence>
<dbReference type="InterPro" id="IPR035919">
    <property type="entry name" value="EAL_sf"/>
</dbReference>
<dbReference type="FunFam" id="3.20.20.450:FF:000001">
    <property type="entry name" value="Cyclic di-GMP phosphodiesterase yahA"/>
    <property type="match status" value="1"/>
</dbReference>
<organism evidence="4 5">
    <name type="scientific">Candidatus Desulfosporosinus infrequens</name>
    <dbReference type="NCBI Taxonomy" id="2043169"/>
    <lineage>
        <taxon>Bacteria</taxon>
        <taxon>Bacillati</taxon>
        <taxon>Bacillota</taxon>
        <taxon>Clostridia</taxon>
        <taxon>Eubacteriales</taxon>
        <taxon>Desulfitobacteriaceae</taxon>
        <taxon>Desulfosporosinus</taxon>
    </lineage>
</organism>
<dbReference type="InterPro" id="IPR001633">
    <property type="entry name" value="EAL_dom"/>
</dbReference>
<dbReference type="PROSITE" id="PS50887">
    <property type="entry name" value="GGDEF"/>
    <property type="match status" value="1"/>
</dbReference>
<dbReference type="Gene3D" id="3.30.70.270">
    <property type="match status" value="1"/>
</dbReference>
<dbReference type="InterPro" id="IPR043128">
    <property type="entry name" value="Rev_trsase/Diguanyl_cyclase"/>
</dbReference>
<evidence type="ECO:0000259" key="2">
    <source>
        <dbReference type="PROSITE" id="PS50883"/>
    </source>
</evidence>
<dbReference type="NCBIfam" id="TIGR00254">
    <property type="entry name" value="GGDEF"/>
    <property type="match status" value="1"/>
</dbReference>
<dbReference type="FunFam" id="3.30.70.270:FF:000001">
    <property type="entry name" value="Diguanylate cyclase domain protein"/>
    <property type="match status" value="1"/>
</dbReference>
<dbReference type="Gene3D" id="3.20.20.450">
    <property type="entry name" value="EAL domain"/>
    <property type="match status" value="1"/>
</dbReference>
<dbReference type="EC" id="2.7.7.65" evidence="4"/>
<dbReference type="EMBL" id="OMOF01000857">
    <property type="protein sequence ID" value="SPF55898.1"/>
    <property type="molecule type" value="Genomic_DNA"/>
</dbReference>
<dbReference type="PANTHER" id="PTHR44757">
    <property type="entry name" value="DIGUANYLATE CYCLASE DGCP"/>
    <property type="match status" value="1"/>
</dbReference>
<keyword evidence="1" id="KW-0812">Transmembrane</keyword>
<reference evidence="5" key="1">
    <citation type="submission" date="2018-02" db="EMBL/GenBank/DDBJ databases">
        <authorList>
            <person name="Hausmann B."/>
        </authorList>
    </citation>
    <scope>NUCLEOTIDE SEQUENCE [LARGE SCALE GENOMIC DNA]</scope>
    <source>
        <strain evidence="5">Peat soil MAG SbF1</strain>
    </source>
</reference>
<keyword evidence="1" id="KW-1133">Transmembrane helix</keyword>
<feature type="transmembrane region" description="Helical" evidence="1">
    <location>
        <begin position="37"/>
        <end position="70"/>
    </location>
</feature>
<dbReference type="SMART" id="SM00267">
    <property type="entry name" value="GGDEF"/>
    <property type="match status" value="1"/>
</dbReference>
<dbReference type="Pfam" id="PF20969">
    <property type="entry name" value="MASE11"/>
    <property type="match status" value="1"/>
</dbReference>
<dbReference type="InterPro" id="IPR029787">
    <property type="entry name" value="Nucleotide_cyclase"/>
</dbReference>
<dbReference type="GO" id="GO:0052621">
    <property type="term" value="F:diguanylate cyclase activity"/>
    <property type="evidence" value="ECO:0007669"/>
    <property type="project" value="UniProtKB-EC"/>
</dbReference>
<dbReference type="SMART" id="SM00052">
    <property type="entry name" value="EAL"/>
    <property type="match status" value="1"/>
</dbReference>
<dbReference type="InterPro" id="IPR052155">
    <property type="entry name" value="Biofilm_reg_signaling"/>
</dbReference>
<proteinExistence type="predicted"/>
<dbReference type="Proteomes" id="UP000238916">
    <property type="component" value="Unassembled WGS sequence"/>
</dbReference>
<keyword evidence="1" id="KW-0472">Membrane</keyword>
<dbReference type="Pfam" id="PF00990">
    <property type="entry name" value="GGDEF"/>
    <property type="match status" value="1"/>
</dbReference>
<keyword evidence="4" id="KW-0808">Transferase</keyword>
<gene>
    <name evidence="4" type="ORF">SBF1_8700001</name>
</gene>
<dbReference type="InterPro" id="IPR000160">
    <property type="entry name" value="GGDEF_dom"/>
</dbReference>
<dbReference type="SUPFAM" id="SSF141868">
    <property type="entry name" value="EAL domain-like"/>
    <property type="match status" value="1"/>
</dbReference>
<dbReference type="Pfam" id="PF00563">
    <property type="entry name" value="EAL"/>
    <property type="match status" value="1"/>
</dbReference>
<name>A0A2U3LVL0_9FIRM</name>
<dbReference type="PROSITE" id="PS50883">
    <property type="entry name" value="EAL"/>
    <property type="match status" value="1"/>
</dbReference>
<accession>A0A2U3LVL0</accession>
<feature type="transmembrane region" description="Helical" evidence="1">
    <location>
        <begin position="82"/>
        <end position="103"/>
    </location>
</feature>
<feature type="transmembrane region" description="Helical" evidence="1">
    <location>
        <begin position="12"/>
        <end position="31"/>
    </location>
</feature>
<evidence type="ECO:0000313" key="5">
    <source>
        <dbReference type="Proteomes" id="UP000238916"/>
    </source>
</evidence>
<dbReference type="AlphaFoldDB" id="A0A2U3LVL0"/>
<evidence type="ECO:0000259" key="3">
    <source>
        <dbReference type="PROSITE" id="PS50887"/>
    </source>
</evidence>
<sequence length="588" mass="66488">MFYLDRNIINSISEIVAYFLIVVIMSNNFLSLKLRKIYFLVIFYFIGIGILVSTGTMGAGMVCILFTMILSGCLLERREIRVGVLVNLFVFLVLTHLVMGGYIYNVGLLDYKRVWFINAITTQACGIAALIIMNTIFSGLENQIKVIIAKEEEVYQLAFNDHLTGLPNRRLFYDRLGQAILHAARNEQSFEILFLDLDGFKMINDTMGHAMGDELLKKVAERLSNTLRNNDVIARVGGDEFLILIHNAPNKESIEKVCKNIINVIKEPFEFPTNEIYITTSIGVSIYPQDGDNVETLVKNADIAMYVAKENGKGKYAFCNELMKKNLDEVMMLSNDLYRALESNELEIYYQPQVDSRSGSIIGMEALLRWNHPKLGLIGPCDFIPIAEKTGLIVSIGEWVLRTACTQTKAWQDSGFPNLSIAVNLSVNQISSRKLVNQVSKILIETGISPKYLELEITESIFMKDISAIVDTLKELKSLEIRIAIDDFGTDYSSLSYLKKLPLDRIKIAKTFIDGINLNHIDESIISAIIVLGKRLGLDLIAEGVETEGQLQFLQTQMCDEIQGYYFYRPMPVQEIDKLFQMGNKHNF</sequence>